<accession>A0A927FBJ6</accession>
<dbReference type="SUPFAM" id="SSF52091">
    <property type="entry name" value="SpoIIaa-like"/>
    <property type="match status" value="1"/>
</dbReference>
<dbReference type="Proteomes" id="UP000622317">
    <property type="component" value="Unassembled WGS sequence"/>
</dbReference>
<dbReference type="Gene3D" id="3.40.50.10600">
    <property type="entry name" value="SpoIIaa-like domains"/>
    <property type="match status" value="1"/>
</dbReference>
<dbReference type="InterPro" id="IPR036513">
    <property type="entry name" value="STAS_dom_sf"/>
</dbReference>
<evidence type="ECO:0000313" key="1">
    <source>
        <dbReference type="EMBL" id="MBD5781331.1"/>
    </source>
</evidence>
<protein>
    <submittedName>
        <fullName evidence="1">STAS/SEC14 domain-containing protein</fullName>
    </submittedName>
</protein>
<keyword evidence="2" id="KW-1185">Reference proteome</keyword>
<gene>
    <name evidence="1" type="ORF">IEN85_17655</name>
</gene>
<dbReference type="AlphaFoldDB" id="A0A927FBJ6"/>
<dbReference type="RefSeq" id="WP_191618429.1">
    <property type="nucleotide sequence ID" value="NZ_JACYFG010000040.1"/>
</dbReference>
<reference evidence="1" key="1">
    <citation type="submission" date="2020-09" db="EMBL/GenBank/DDBJ databases">
        <title>Pelagicoccus enzymogenes sp. nov. with an EPS production, isolated from marine sediment.</title>
        <authorList>
            <person name="Feng X."/>
        </authorList>
    </citation>
    <scope>NUCLEOTIDE SEQUENCE</scope>
    <source>
        <strain evidence="1">NFK12</strain>
    </source>
</reference>
<dbReference type="InterPro" id="IPR021866">
    <property type="entry name" value="SpoIIAA-like"/>
</dbReference>
<comment type="caution">
    <text evidence="1">The sequence shown here is derived from an EMBL/GenBank/DDBJ whole genome shotgun (WGS) entry which is preliminary data.</text>
</comment>
<evidence type="ECO:0000313" key="2">
    <source>
        <dbReference type="Proteomes" id="UP000622317"/>
    </source>
</evidence>
<sequence length="126" mass="14179">MATNTHDLQVRTAADGRIVEVKVCGKLTQADCEKFIPVIDEGVEKFGQVRLLFDCADFEGWTLDGMLEDAKFGLHHYNAIFRMAIVGNKTWEKAMATLCKPFTKAAVNYYDVSEIDTARAWLREGT</sequence>
<organism evidence="1 2">
    <name type="scientific">Pelagicoccus enzymogenes</name>
    <dbReference type="NCBI Taxonomy" id="2773457"/>
    <lineage>
        <taxon>Bacteria</taxon>
        <taxon>Pseudomonadati</taxon>
        <taxon>Verrucomicrobiota</taxon>
        <taxon>Opitutia</taxon>
        <taxon>Puniceicoccales</taxon>
        <taxon>Pelagicoccaceae</taxon>
        <taxon>Pelagicoccus</taxon>
    </lineage>
</organism>
<proteinExistence type="predicted"/>
<dbReference type="EMBL" id="JACYFG010000040">
    <property type="protein sequence ID" value="MBD5781331.1"/>
    <property type="molecule type" value="Genomic_DNA"/>
</dbReference>
<dbReference type="InterPro" id="IPR038396">
    <property type="entry name" value="SpoIIAA-like_sf"/>
</dbReference>
<name>A0A927FBJ6_9BACT</name>
<dbReference type="Pfam" id="PF11964">
    <property type="entry name" value="SpoIIAA-like"/>
    <property type="match status" value="1"/>
</dbReference>